<dbReference type="InterPro" id="IPR036390">
    <property type="entry name" value="WH_DNA-bd_sf"/>
</dbReference>
<organism evidence="2 3">
    <name type="scientific">Paenibacillus lutrae</name>
    <dbReference type="NCBI Taxonomy" id="2078573"/>
    <lineage>
        <taxon>Bacteria</taxon>
        <taxon>Bacillati</taxon>
        <taxon>Bacillota</taxon>
        <taxon>Bacilli</taxon>
        <taxon>Bacillales</taxon>
        <taxon>Paenibacillaceae</taxon>
        <taxon>Paenibacillus</taxon>
    </lineage>
</organism>
<protein>
    <submittedName>
        <fullName evidence="2">PadR family transcriptional regulator</fullName>
    </submittedName>
</protein>
<dbReference type="Pfam" id="PF03551">
    <property type="entry name" value="PadR"/>
    <property type="match status" value="1"/>
</dbReference>
<name>A0A7X3FL17_9BACL</name>
<dbReference type="InterPro" id="IPR036388">
    <property type="entry name" value="WH-like_DNA-bd_sf"/>
</dbReference>
<dbReference type="PANTHER" id="PTHR43252">
    <property type="entry name" value="TRANSCRIPTIONAL REGULATOR YQJI"/>
    <property type="match status" value="1"/>
</dbReference>
<dbReference type="PANTHER" id="PTHR43252:SF7">
    <property type="entry name" value="TRANSCRIPTIONAL REGULATOR YQJI"/>
    <property type="match status" value="1"/>
</dbReference>
<proteinExistence type="predicted"/>
<comment type="caution">
    <text evidence="2">The sequence shown here is derived from an EMBL/GenBank/DDBJ whole genome shotgun (WGS) entry which is preliminary data.</text>
</comment>
<accession>A0A7X3FL17</accession>
<dbReference type="SUPFAM" id="SSF46785">
    <property type="entry name" value="Winged helix' DNA-binding domain"/>
    <property type="match status" value="1"/>
</dbReference>
<sequence>MSLQVFILGVLCAGNHHPYDIKKMFKRKNIDEIQKINDGTLYYNFDALLKKGYIEKIEVTRDENRPQKTTYGITDAGRQALEQEIYTKFKNFTDVESLYSAALFIKHADPNKLAFLIEEGIEKLQGKIQHHDEIWVTIRDESPPIIHLIQEHTLSRIKLELDWLEKLLVHVKNAKQ</sequence>
<dbReference type="EMBL" id="RHLK01000014">
    <property type="protein sequence ID" value="MVP01663.1"/>
    <property type="molecule type" value="Genomic_DNA"/>
</dbReference>
<dbReference type="RefSeq" id="WP_166542094.1">
    <property type="nucleotide sequence ID" value="NZ_RHLK01000014.1"/>
</dbReference>
<dbReference type="InterPro" id="IPR005149">
    <property type="entry name" value="Tscrpt_reg_PadR_N"/>
</dbReference>
<gene>
    <name evidence="2" type="ORF">EDM21_19395</name>
</gene>
<dbReference type="Gene3D" id="1.10.10.10">
    <property type="entry name" value="Winged helix-like DNA-binding domain superfamily/Winged helix DNA-binding domain"/>
    <property type="match status" value="1"/>
</dbReference>
<keyword evidence="3" id="KW-1185">Reference proteome</keyword>
<dbReference type="AlphaFoldDB" id="A0A7X3FL17"/>
<reference evidence="2 3" key="1">
    <citation type="journal article" date="2019" name="Microorganisms">
        <title>Paenibacillus lutrae sp. nov., A Chitinolytic Species Isolated from A River Otter in Castril Natural Park, Granada, Spain.</title>
        <authorList>
            <person name="Rodriguez M."/>
            <person name="Reina J.C."/>
            <person name="Bejar V."/>
            <person name="Llamas I."/>
        </authorList>
    </citation>
    <scope>NUCLEOTIDE SEQUENCE [LARGE SCALE GENOMIC DNA]</scope>
    <source>
        <strain evidence="2 3">N10</strain>
    </source>
</reference>
<evidence type="ECO:0000259" key="1">
    <source>
        <dbReference type="Pfam" id="PF03551"/>
    </source>
</evidence>
<feature type="domain" description="Transcription regulator PadR N-terminal" evidence="1">
    <location>
        <begin position="7"/>
        <end position="83"/>
    </location>
</feature>
<dbReference type="Proteomes" id="UP000490800">
    <property type="component" value="Unassembled WGS sequence"/>
</dbReference>
<evidence type="ECO:0000313" key="3">
    <source>
        <dbReference type="Proteomes" id="UP000490800"/>
    </source>
</evidence>
<evidence type="ECO:0000313" key="2">
    <source>
        <dbReference type="EMBL" id="MVP01663.1"/>
    </source>
</evidence>